<comment type="caution">
    <text evidence="3">The sequence shown here is derived from an EMBL/GenBank/DDBJ whole genome shotgun (WGS) entry which is preliminary data.</text>
</comment>
<gene>
    <name evidence="3" type="ORF">BCR38DRAFT_487403</name>
</gene>
<feature type="transmembrane region" description="Helical" evidence="2">
    <location>
        <begin position="104"/>
        <end position="123"/>
    </location>
</feature>
<feature type="transmembrane region" description="Helical" evidence="2">
    <location>
        <begin position="72"/>
        <end position="92"/>
    </location>
</feature>
<name>A0A1Y2DR50_9PEZI</name>
<evidence type="ECO:0000256" key="2">
    <source>
        <dbReference type="SAM" id="Phobius"/>
    </source>
</evidence>
<dbReference type="RefSeq" id="XP_040713736.1">
    <property type="nucleotide sequence ID" value="XM_040864153.1"/>
</dbReference>
<dbReference type="EMBL" id="MCFJ01000010">
    <property type="protein sequence ID" value="ORY61659.1"/>
    <property type="molecule type" value="Genomic_DNA"/>
</dbReference>
<feature type="transmembrane region" description="Helical" evidence="2">
    <location>
        <begin position="522"/>
        <end position="544"/>
    </location>
</feature>
<dbReference type="PANTHER" id="PTHR35394:SF5">
    <property type="entry name" value="DUF3176 DOMAIN-CONTAINING PROTEIN"/>
    <property type="match status" value="1"/>
</dbReference>
<dbReference type="AlphaFoldDB" id="A0A1Y2DR50"/>
<evidence type="ECO:0000256" key="1">
    <source>
        <dbReference type="SAM" id="MobiDB-lite"/>
    </source>
</evidence>
<sequence length="577" mass="62930">MSASQYPLHSPSPLDRLAGSYVELDDLKWPVDDKDAACPRSSQPPLHNAPAGGQERPDVRQDDDSGWWMFELFAWVVSIIALTIIVVTIAITDGKPLPRWPLDITLNSFVSFMSTIMKAALIIPVAEGISQLKWLWFKRAGAVGDVQTFDEASRGSWGSMKLIFATRGVHLAKLGAFITIVALGVDPFIQQVITYPSRNVASTSQYGSVPVVQSYMDYAYGAIMALREPTLAMKAAINNGLYDTNNDPQDDFAVSISCATGDCTWPDTYYSLAVCYKCANTTLLINKNCTDVDEPWGYCEYSLPNGLYFDGSQRGRLYMNSTGGLPTINFNNTQSTISSISTMRGIHDLSSTTLLEVVSNECVLYFCVNEYSAVVKDSEFTETIVATYVNKTDPVVGENITIAAPKSNQTFTVGATAWYALSLHFSIFWTGNVTGATGEISTSRSDDVLTALYQLGDDESGTGAQKLGGENDTIAAVAASMTRILRGSSAKINNETCSINNSTSGLACGTVWMVETYVHVRWPWMVLPIALEGLALVFLVCTIIKSKSSGVALWKSSTLPLLQGKLRDAQDVWTQRR</sequence>
<evidence type="ECO:0000313" key="3">
    <source>
        <dbReference type="EMBL" id="ORY61659.1"/>
    </source>
</evidence>
<dbReference type="InterPro" id="IPR021514">
    <property type="entry name" value="DUF3176"/>
</dbReference>
<dbReference type="Proteomes" id="UP000193689">
    <property type="component" value="Unassembled WGS sequence"/>
</dbReference>
<proteinExistence type="predicted"/>
<keyword evidence="2" id="KW-0812">Transmembrane</keyword>
<dbReference type="PANTHER" id="PTHR35394">
    <property type="entry name" value="DUF3176 DOMAIN-CONTAINING PROTEIN"/>
    <property type="match status" value="1"/>
</dbReference>
<dbReference type="InParanoid" id="A0A1Y2DR50"/>
<keyword evidence="2" id="KW-0472">Membrane</keyword>
<keyword evidence="4" id="KW-1185">Reference proteome</keyword>
<keyword evidence="2" id="KW-1133">Transmembrane helix</keyword>
<protein>
    <submittedName>
        <fullName evidence="3">Uncharacterized protein</fullName>
    </submittedName>
</protein>
<dbReference type="STRING" id="1141098.A0A1Y2DR50"/>
<evidence type="ECO:0000313" key="4">
    <source>
        <dbReference type="Proteomes" id="UP000193689"/>
    </source>
</evidence>
<feature type="region of interest" description="Disordered" evidence="1">
    <location>
        <begin position="33"/>
        <end position="60"/>
    </location>
</feature>
<reference evidence="3 4" key="1">
    <citation type="submission" date="2016-07" db="EMBL/GenBank/DDBJ databases">
        <title>Pervasive Adenine N6-methylation of Active Genes in Fungi.</title>
        <authorList>
            <consortium name="DOE Joint Genome Institute"/>
            <person name="Mondo S.J."/>
            <person name="Dannebaum R.O."/>
            <person name="Kuo R.C."/>
            <person name="Labutti K."/>
            <person name="Haridas S."/>
            <person name="Kuo A."/>
            <person name="Salamov A."/>
            <person name="Ahrendt S.R."/>
            <person name="Lipzen A."/>
            <person name="Sullivan W."/>
            <person name="Andreopoulos W.B."/>
            <person name="Clum A."/>
            <person name="Lindquist E."/>
            <person name="Daum C."/>
            <person name="Ramamoorthy G.K."/>
            <person name="Gryganskyi A."/>
            <person name="Culley D."/>
            <person name="Magnuson J.K."/>
            <person name="James T.Y."/>
            <person name="O'Malley M.A."/>
            <person name="Stajich J.E."/>
            <person name="Spatafora J.W."/>
            <person name="Visel A."/>
            <person name="Grigoriev I.V."/>
        </authorList>
    </citation>
    <scope>NUCLEOTIDE SEQUENCE [LARGE SCALE GENOMIC DNA]</scope>
    <source>
        <strain evidence="3 4">CBS 129021</strain>
    </source>
</reference>
<dbReference type="GeneID" id="63780365"/>
<organism evidence="3 4">
    <name type="scientific">Pseudomassariella vexata</name>
    <dbReference type="NCBI Taxonomy" id="1141098"/>
    <lineage>
        <taxon>Eukaryota</taxon>
        <taxon>Fungi</taxon>
        <taxon>Dikarya</taxon>
        <taxon>Ascomycota</taxon>
        <taxon>Pezizomycotina</taxon>
        <taxon>Sordariomycetes</taxon>
        <taxon>Xylariomycetidae</taxon>
        <taxon>Amphisphaeriales</taxon>
        <taxon>Pseudomassariaceae</taxon>
        <taxon>Pseudomassariella</taxon>
    </lineage>
</organism>
<accession>A0A1Y2DR50</accession>
<dbReference type="Pfam" id="PF11374">
    <property type="entry name" value="DUF3176"/>
    <property type="match status" value="1"/>
</dbReference>
<dbReference type="OrthoDB" id="5242705at2759"/>